<dbReference type="Gene3D" id="3.40.50.300">
    <property type="entry name" value="P-loop containing nucleotide triphosphate hydrolases"/>
    <property type="match status" value="1"/>
</dbReference>
<gene>
    <name evidence="2" type="ORF">EZS27_027771</name>
</gene>
<sequence>MTATPKETNEVSNIEYFGEPVYTYSLRRGIDDGFLAPYRVVRIMLNVDAEGWRPEQGKTDMQGNEVEDRIYNRSDFDRTLVIRERTATVAAKVTEFLKGYDRFAKTIMFCTDIDHAERMRSELAKCNSDLVAENYKYVMQITGDNDEGKRELDNFINPEEKYPVIATTSELMTTGVDAQTCKVIVLDSNINSMTKFKQIIGRGTRINEDYGKLFFTILDFRNATDLFSDAAFDGDPIRIKPVTENLEDIRILTVPPITEFGSLIEIIKMFGSRREYDNAIKELENELYKIIA</sequence>
<protein>
    <recommendedName>
        <fullName evidence="1">Helicase C-terminal domain-containing protein</fullName>
    </recommendedName>
</protein>
<reference evidence="2" key="1">
    <citation type="submission" date="2019-03" db="EMBL/GenBank/DDBJ databases">
        <title>Single cell metagenomics reveals metabolic interactions within the superorganism composed of flagellate Streblomastix strix and complex community of Bacteroidetes bacteria on its surface.</title>
        <authorList>
            <person name="Treitli S.C."/>
            <person name="Kolisko M."/>
            <person name="Husnik F."/>
            <person name="Keeling P."/>
            <person name="Hampl V."/>
        </authorList>
    </citation>
    <scope>NUCLEOTIDE SEQUENCE</scope>
    <source>
        <strain evidence="2">STM</strain>
    </source>
</reference>
<dbReference type="InterPro" id="IPR027417">
    <property type="entry name" value="P-loop_NTPase"/>
</dbReference>
<dbReference type="SUPFAM" id="SSF52540">
    <property type="entry name" value="P-loop containing nucleoside triphosphate hydrolases"/>
    <property type="match status" value="1"/>
</dbReference>
<dbReference type="InterPro" id="IPR050742">
    <property type="entry name" value="Helicase_Restrict-Modif_Enz"/>
</dbReference>
<evidence type="ECO:0000259" key="1">
    <source>
        <dbReference type="Pfam" id="PF00271"/>
    </source>
</evidence>
<accession>A0A5J4QNV4</accession>
<dbReference type="InterPro" id="IPR001650">
    <property type="entry name" value="Helicase_C-like"/>
</dbReference>
<comment type="caution">
    <text evidence="2">The sequence shown here is derived from an EMBL/GenBank/DDBJ whole genome shotgun (WGS) entry which is preliminary data.</text>
</comment>
<dbReference type="PANTHER" id="PTHR47396:SF1">
    <property type="entry name" value="ATP-DEPENDENT HELICASE IRC3-RELATED"/>
    <property type="match status" value="1"/>
</dbReference>
<dbReference type="PANTHER" id="PTHR47396">
    <property type="entry name" value="TYPE I RESTRICTION ENZYME ECOKI R PROTEIN"/>
    <property type="match status" value="1"/>
</dbReference>
<dbReference type="EMBL" id="SNRY01002977">
    <property type="protein sequence ID" value="KAA6322711.1"/>
    <property type="molecule type" value="Genomic_DNA"/>
</dbReference>
<feature type="domain" description="Helicase C-terminal" evidence="1">
    <location>
        <begin position="100"/>
        <end position="207"/>
    </location>
</feature>
<dbReference type="Pfam" id="PF00271">
    <property type="entry name" value="Helicase_C"/>
    <property type="match status" value="1"/>
</dbReference>
<organism evidence="2">
    <name type="scientific">termite gut metagenome</name>
    <dbReference type="NCBI Taxonomy" id="433724"/>
    <lineage>
        <taxon>unclassified sequences</taxon>
        <taxon>metagenomes</taxon>
        <taxon>organismal metagenomes</taxon>
    </lineage>
</organism>
<name>A0A5J4QNV4_9ZZZZ</name>
<dbReference type="AlphaFoldDB" id="A0A5J4QNV4"/>
<dbReference type="GO" id="GO:0005829">
    <property type="term" value="C:cytosol"/>
    <property type="evidence" value="ECO:0007669"/>
    <property type="project" value="TreeGrafter"/>
</dbReference>
<evidence type="ECO:0000313" key="2">
    <source>
        <dbReference type="EMBL" id="KAA6322711.1"/>
    </source>
</evidence>
<dbReference type="CDD" id="cd18799">
    <property type="entry name" value="SF2_C_EcoAI-like"/>
    <property type="match status" value="1"/>
</dbReference>
<proteinExistence type="predicted"/>